<dbReference type="AlphaFoldDB" id="A0A9E5DKG8"/>
<evidence type="ECO:0000256" key="1">
    <source>
        <dbReference type="SAM" id="MobiDB-lite"/>
    </source>
</evidence>
<dbReference type="EMBL" id="JAPVER010000020">
    <property type="protein sequence ID" value="MCZ3367302.1"/>
    <property type="molecule type" value="Genomic_DNA"/>
</dbReference>
<evidence type="ECO:0000313" key="5">
    <source>
        <dbReference type="Proteomes" id="UP001068021"/>
    </source>
</evidence>
<dbReference type="Proteomes" id="UP001068021">
    <property type="component" value="Unassembled WGS sequence"/>
</dbReference>
<name>A0A9E5DKG8_9EURY</name>
<feature type="transmembrane region" description="Helical" evidence="2">
    <location>
        <begin position="63"/>
        <end position="82"/>
    </location>
</feature>
<dbReference type="Proteomes" id="UP001074446">
    <property type="component" value="Unassembled WGS sequence"/>
</dbReference>
<comment type="caution">
    <text evidence="3">The sequence shown here is derived from an EMBL/GenBank/DDBJ whole genome shotgun (WGS) entry which is preliminary data.</text>
</comment>
<accession>A0A9E5DKG8</accession>
<feature type="region of interest" description="Disordered" evidence="1">
    <location>
        <begin position="1"/>
        <end position="20"/>
    </location>
</feature>
<dbReference type="RefSeq" id="WP_048082550.1">
    <property type="nucleotide sequence ID" value="NZ_JAPVER010000020.1"/>
</dbReference>
<feature type="transmembrane region" description="Helical" evidence="2">
    <location>
        <begin position="33"/>
        <end position="51"/>
    </location>
</feature>
<keyword evidence="2" id="KW-0812">Transmembrane</keyword>
<sequence>MKERIEINRPDNDNEPIGRPEGREIKKSRVNKWGIYLSIIVIVAGLIWYAINMGYIPMEFIKQQAGPILVVLIGLLILIKSLSR</sequence>
<reference evidence="3" key="1">
    <citation type="submission" date="2022-12" db="EMBL/GenBank/DDBJ databases">
        <title>Reclassification of two methanogenic archaea species isolated from the Kolyma lowland permafrost.</title>
        <authorList>
            <person name="Trubitsyn V.E."/>
            <person name="Rivkina E.M."/>
            <person name="Shcherbakova V.A."/>
        </authorList>
    </citation>
    <scope>NUCLEOTIDE SEQUENCE</scope>
    <source>
        <strain evidence="3">M2</strain>
        <strain evidence="4">MK4</strain>
    </source>
</reference>
<evidence type="ECO:0000313" key="4">
    <source>
        <dbReference type="EMBL" id="MCZ3373550.1"/>
    </source>
</evidence>
<keyword evidence="5" id="KW-1185">Reference proteome</keyword>
<dbReference type="EMBL" id="JAPVES010000030">
    <property type="protein sequence ID" value="MCZ3373550.1"/>
    <property type="molecule type" value="Genomic_DNA"/>
</dbReference>
<protein>
    <submittedName>
        <fullName evidence="3">Uncharacterized protein</fullName>
    </submittedName>
</protein>
<evidence type="ECO:0000313" key="3">
    <source>
        <dbReference type="EMBL" id="MCZ3367302.1"/>
    </source>
</evidence>
<keyword evidence="2" id="KW-1133">Transmembrane helix</keyword>
<evidence type="ECO:0000256" key="2">
    <source>
        <dbReference type="SAM" id="Phobius"/>
    </source>
</evidence>
<proteinExistence type="predicted"/>
<gene>
    <name evidence="4" type="ORF">O3H35_12955</name>
    <name evidence="3" type="ORF">O3H54_15535</name>
</gene>
<organism evidence="3 5">
    <name type="scientific">Methanobacterium veterum</name>
    <dbReference type="NCBI Taxonomy" id="408577"/>
    <lineage>
        <taxon>Archaea</taxon>
        <taxon>Methanobacteriati</taxon>
        <taxon>Methanobacteriota</taxon>
        <taxon>Methanomada group</taxon>
        <taxon>Methanobacteria</taxon>
        <taxon>Methanobacteriales</taxon>
        <taxon>Methanobacteriaceae</taxon>
        <taxon>Methanobacterium</taxon>
    </lineage>
</organism>
<keyword evidence="2" id="KW-0472">Membrane</keyword>